<feature type="compositionally biased region" description="Basic and acidic residues" evidence="8">
    <location>
        <begin position="365"/>
        <end position="375"/>
    </location>
</feature>
<comment type="caution">
    <text evidence="11">The sequence shown here is derived from an EMBL/GenBank/DDBJ whole genome shotgun (WGS) entry which is preliminary data.</text>
</comment>
<dbReference type="HAMAP" id="MF_01547">
    <property type="entry name" value="RNA_methyltr_E"/>
    <property type="match status" value="1"/>
</dbReference>
<keyword evidence="4" id="KW-0489">Methyltransferase</keyword>
<organism evidence="11 12">
    <name type="scientific">Littorina saxatilis</name>
    <dbReference type="NCBI Taxonomy" id="31220"/>
    <lineage>
        <taxon>Eukaryota</taxon>
        <taxon>Metazoa</taxon>
        <taxon>Spiralia</taxon>
        <taxon>Lophotrochozoa</taxon>
        <taxon>Mollusca</taxon>
        <taxon>Gastropoda</taxon>
        <taxon>Caenogastropoda</taxon>
        <taxon>Littorinimorpha</taxon>
        <taxon>Littorinoidea</taxon>
        <taxon>Littorinidae</taxon>
        <taxon>Littorina</taxon>
    </lineage>
</organism>
<dbReference type="GO" id="GO:0000463">
    <property type="term" value="P:maturation of LSU-rRNA from tricistronic rRNA transcript (SSU-rRNA, 5.8S rRNA, LSU-rRNA)"/>
    <property type="evidence" value="ECO:0007669"/>
    <property type="project" value="TreeGrafter"/>
</dbReference>
<evidence type="ECO:0000313" key="11">
    <source>
        <dbReference type="EMBL" id="KAK7088094.1"/>
    </source>
</evidence>
<evidence type="ECO:0000256" key="1">
    <source>
        <dbReference type="ARBA" id="ARBA00004604"/>
    </source>
</evidence>
<dbReference type="Gene3D" id="3.40.50.150">
    <property type="entry name" value="Vaccinia Virus protein VP39"/>
    <property type="match status" value="1"/>
</dbReference>
<feature type="compositionally biased region" description="Acidic residues" evidence="8">
    <location>
        <begin position="341"/>
        <end position="364"/>
    </location>
</feature>
<proteinExistence type="inferred from homology"/>
<dbReference type="AlphaFoldDB" id="A0AAN9AJS3"/>
<evidence type="ECO:0000256" key="7">
    <source>
        <dbReference type="ARBA" id="ARBA00023242"/>
    </source>
</evidence>
<protein>
    <recommendedName>
        <fullName evidence="13">rRNA methyltransferase</fullName>
    </recommendedName>
</protein>
<feature type="domain" description="Ribosomal RNA methyltransferase FtsJ" evidence="9">
    <location>
        <begin position="24"/>
        <end position="199"/>
    </location>
</feature>
<feature type="region of interest" description="Disordered" evidence="8">
    <location>
        <begin position="340"/>
        <end position="385"/>
    </location>
</feature>
<dbReference type="GO" id="GO:0005730">
    <property type="term" value="C:nucleolus"/>
    <property type="evidence" value="ECO:0007669"/>
    <property type="project" value="UniProtKB-SubCell"/>
</dbReference>
<dbReference type="Proteomes" id="UP001374579">
    <property type="component" value="Unassembled WGS sequence"/>
</dbReference>
<dbReference type="GO" id="GO:0008650">
    <property type="term" value="F:rRNA (uridine-2'-O-)-methyltransferase activity"/>
    <property type="evidence" value="ECO:0007669"/>
    <property type="project" value="TreeGrafter"/>
</dbReference>
<feature type="compositionally biased region" description="Basic residues" evidence="8">
    <location>
        <begin position="376"/>
        <end position="385"/>
    </location>
</feature>
<keyword evidence="7" id="KW-0539">Nucleus</keyword>
<dbReference type="Pfam" id="PF01728">
    <property type="entry name" value="FtsJ"/>
    <property type="match status" value="1"/>
</dbReference>
<dbReference type="InterPro" id="IPR029063">
    <property type="entry name" value="SAM-dependent_MTases_sf"/>
</dbReference>
<evidence type="ECO:0000256" key="8">
    <source>
        <dbReference type="SAM" id="MobiDB-lite"/>
    </source>
</evidence>
<dbReference type="InterPro" id="IPR002877">
    <property type="entry name" value="RNA_MeTrfase_FtsJ_dom"/>
</dbReference>
<dbReference type="GO" id="GO:0000466">
    <property type="term" value="P:maturation of 5.8S rRNA from tricistronic rRNA transcript (SSU-rRNA, 5.8S rRNA, LSU-rRNA)"/>
    <property type="evidence" value="ECO:0007669"/>
    <property type="project" value="TreeGrafter"/>
</dbReference>
<evidence type="ECO:0000313" key="12">
    <source>
        <dbReference type="Proteomes" id="UP001374579"/>
    </source>
</evidence>
<feature type="compositionally biased region" description="Acidic residues" evidence="8">
    <location>
        <begin position="491"/>
        <end position="505"/>
    </location>
</feature>
<keyword evidence="5" id="KW-0808">Transferase</keyword>
<evidence type="ECO:0008006" key="13">
    <source>
        <dbReference type="Google" id="ProtNLM"/>
    </source>
</evidence>
<name>A0AAN9AJS3_9CAEN</name>
<evidence type="ECO:0000256" key="5">
    <source>
        <dbReference type="ARBA" id="ARBA00022679"/>
    </source>
</evidence>
<accession>A0AAN9AJS3</accession>
<comment type="subcellular location">
    <subcellularLocation>
        <location evidence="1">Nucleus</location>
        <location evidence="1">Nucleolus</location>
    </subcellularLocation>
</comment>
<gene>
    <name evidence="11" type="ORF">V1264_022056</name>
</gene>
<keyword evidence="12" id="KW-1185">Reference proteome</keyword>
<dbReference type="EMBL" id="JBAMIC010004070">
    <property type="protein sequence ID" value="KAK7088094.1"/>
    <property type="molecule type" value="Genomic_DNA"/>
</dbReference>
<dbReference type="GO" id="GO:0030687">
    <property type="term" value="C:preribosome, large subunit precursor"/>
    <property type="evidence" value="ECO:0007669"/>
    <property type="project" value="TreeGrafter"/>
</dbReference>
<dbReference type="InterPro" id="IPR015507">
    <property type="entry name" value="rRNA-MeTfrase_E"/>
</dbReference>
<dbReference type="FunFam" id="3.40.50.150:FF:000004">
    <property type="entry name" value="AdoMet-dependent rRNA methyltransferase SPB1"/>
    <property type="match status" value="1"/>
</dbReference>
<keyword evidence="3" id="KW-0698">rRNA processing</keyword>
<evidence type="ECO:0000259" key="9">
    <source>
        <dbReference type="Pfam" id="PF01728"/>
    </source>
</evidence>
<feature type="domain" description="DUF3381" evidence="10">
    <location>
        <begin position="233"/>
        <end position="394"/>
    </location>
</feature>
<dbReference type="InterPro" id="IPR024576">
    <property type="entry name" value="rRNA_MeTfrase_Spb1_DUF3381"/>
</dbReference>
<sequence length="540" mass="61898">MGKKTKVGKARKDKFYKLAKETGYRSRASFKLIQLNKKYGFLNKARVVIDLCAAPGGWMQVVAENTPVSSLIVGVDLVSIKPIDRCISMQEDITTDKCRQSLKKSLQTWQADCVLNDGAPNVGKNWMFDAYTQSDLTLSALKLATEFLRKGGWFVTKVFRSKDYFALDWVFRQLFKKVWATKPQASRSESAEIFVVCESYLAPDKLDPKFLDPKHVFKDVQMEPNRALNLMHPEKPQRHREGYAEGDFTLFHKLMASEYISSEDFMEKLAACNMIELDDEEIANSEATTVEIKQCLQDIKVLGRKEIKALLRWRKDVLKQRLKAEKAEKARQQAAKLLEEAGQEVEGEVDEESDHEGEEQELDEALTKAHEEDRKTSKRKKRKERKLLAKKRHRLDLKMDLPGDKLDFGDETGAFSLSKIRSKQALDTVQEGDLSFMDGDILEDDDDDAAADMILKKRKLLEAYDKNTKHYIDSSEYPSDEEGLEEPSLLEMEEDDNQSDEEENGDNNPLVVEMESKDSKARSRTANWFSKVRVILYVSL</sequence>
<evidence type="ECO:0000259" key="10">
    <source>
        <dbReference type="Pfam" id="PF11861"/>
    </source>
</evidence>
<keyword evidence="6" id="KW-0949">S-adenosyl-L-methionine</keyword>
<dbReference type="PANTHER" id="PTHR10920:SF13">
    <property type="entry name" value="PRE-RRNA 2'-O-RIBOSE RNA METHYLTRANSFERASE FTSJ3"/>
    <property type="match status" value="1"/>
</dbReference>
<dbReference type="PANTHER" id="PTHR10920">
    <property type="entry name" value="RIBOSOMAL RNA METHYLTRANSFERASE"/>
    <property type="match status" value="1"/>
</dbReference>
<dbReference type="SUPFAM" id="SSF53335">
    <property type="entry name" value="S-adenosyl-L-methionine-dependent methyltransferases"/>
    <property type="match status" value="1"/>
</dbReference>
<reference evidence="11 12" key="1">
    <citation type="submission" date="2024-02" db="EMBL/GenBank/DDBJ databases">
        <title>Chromosome-scale genome assembly of the rough periwinkle Littorina saxatilis.</title>
        <authorList>
            <person name="De Jode A."/>
            <person name="Faria R."/>
            <person name="Formenti G."/>
            <person name="Sims Y."/>
            <person name="Smith T.P."/>
            <person name="Tracey A."/>
            <person name="Wood J.M.D."/>
            <person name="Zagrodzka Z.B."/>
            <person name="Johannesson K."/>
            <person name="Butlin R.K."/>
            <person name="Leder E.H."/>
        </authorList>
    </citation>
    <scope>NUCLEOTIDE SEQUENCE [LARGE SCALE GENOMIC DNA]</scope>
    <source>
        <strain evidence="11">Snail1</strain>
        <tissue evidence="11">Muscle</tissue>
    </source>
</reference>
<keyword evidence="2" id="KW-0690">Ribosome biogenesis</keyword>
<evidence type="ECO:0000256" key="6">
    <source>
        <dbReference type="ARBA" id="ARBA00022691"/>
    </source>
</evidence>
<feature type="region of interest" description="Disordered" evidence="8">
    <location>
        <begin position="470"/>
        <end position="524"/>
    </location>
</feature>
<evidence type="ECO:0000256" key="3">
    <source>
        <dbReference type="ARBA" id="ARBA00022552"/>
    </source>
</evidence>
<dbReference type="Pfam" id="PF11861">
    <property type="entry name" value="DUF3381"/>
    <property type="match status" value="1"/>
</dbReference>
<dbReference type="InterPro" id="IPR050082">
    <property type="entry name" value="RNA_methyltr_RlmE"/>
</dbReference>
<evidence type="ECO:0000256" key="4">
    <source>
        <dbReference type="ARBA" id="ARBA00022603"/>
    </source>
</evidence>
<evidence type="ECO:0000256" key="2">
    <source>
        <dbReference type="ARBA" id="ARBA00022517"/>
    </source>
</evidence>
<dbReference type="GO" id="GO:0016435">
    <property type="term" value="F:rRNA (guanine) methyltransferase activity"/>
    <property type="evidence" value="ECO:0007669"/>
    <property type="project" value="TreeGrafter"/>
</dbReference>